<proteinExistence type="predicted"/>
<comment type="caution">
    <text evidence="1">The sequence shown here is derived from an EMBL/GenBank/DDBJ whole genome shotgun (WGS) entry which is preliminary data.</text>
</comment>
<evidence type="ECO:0000313" key="2">
    <source>
        <dbReference type="Proteomes" id="UP001153678"/>
    </source>
</evidence>
<name>A0A9W4WLB0_9GLOM</name>
<dbReference type="Proteomes" id="UP001153678">
    <property type="component" value="Unassembled WGS sequence"/>
</dbReference>
<accession>A0A9W4WLB0</accession>
<protein>
    <submittedName>
        <fullName evidence="1">10697_t:CDS:1</fullName>
    </submittedName>
</protein>
<dbReference type="EMBL" id="CAMKVN010000036">
    <property type="protein sequence ID" value="CAI2162416.1"/>
    <property type="molecule type" value="Genomic_DNA"/>
</dbReference>
<evidence type="ECO:0000313" key="1">
    <source>
        <dbReference type="EMBL" id="CAI2162416.1"/>
    </source>
</evidence>
<keyword evidence="2" id="KW-1185">Reference proteome</keyword>
<organism evidence="1 2">
    <name type="scientific">Funneliformis geosporum</name>
    <dbReference type="NCBI Taxonomy" id="1117311"/>
    <lineage>
        <taxon>Eukaryota</taxon>
        <taxon>Fungi</taxon>
        <taxon>Fungi incertae sedis</taxon>
        <taxon>Mucoromycota</taxon>
        <taxon>Glomeromycotina</taxon>
        <taxon>Glomeromycetes</taxon>
        <taxon>Glomerales</taxon>
        <taxon>Glomeraceae</taxon>
        <taxon>Funneliformis</taxon>
    </lineage>
</organism>
<dbReference type="AlphaFoldDB" id="A0A9W4WLB0"/>
<sequence>MSKMFMLLFPYGLSNNYPVVVLRLPFGSHTSKEALNTLEIIMHDNFQELLNVRKFRNSENQPEQEVIEKPFSYYHPSCEVVAKKNLEEEFAKRTKGYQLVKGLYNYDTFDSGIEFQFAKLIDRTKRKIKDDNNPNPEIDEKNQAAKEWVNALNLELREKARKNKK</sequence>
<gene>
    <name evidence="1" type="ORF">FWILDA_LOCUS545</name>
</gene>
<reference evidence="1" key="1">
    <citation type="submission" date="2022-08" db="EMBL/GenBank/DDBJ databases">
        <authorList>
            <person name="Kallberg Y."/>
            <person name="Tangrot J."/>
            <person name="Rosling A."/>
        </authorList>
    </citation>
    <scope>NUCLEOTIDE SEQUENCE</scope>
    <source>
        <strain evidence="1">Wild A</strain>
    </source>
</reference>